<evidence type="ECO:0000256" key="1">
    <source>
        <dbReference type="ARBA" id="ARBA00004123"/>
    </source>
</evidence>
<comment type="subcellular location">
    <subcellularLocation>
        <location evidence="1">Nucleus</location>
    </subcellularLocation>
</comment>
<dbReference type="InterPro" id="IPR044837">
    <property type="entry name" value="REM16-like"/>
</dbReference>
<dbReference type="GO" id="GO:0003677">
    <property type="term" value="F:DNA binding"/>
    <property type="evidence" value="ECO:0007669"/>
    <property type="project" value="UniProtKB-KW"/>
</dbReference>
<keyword evidence="8" id="KW-1185">Reference proteome</keyword>
<evidence type="ECO:0000256" key="5">
    <source>
        <dbReference type="ARBA" id="ARBA00023242"/>
    </source>
</evidence>
<evidence type="ECO:0000313" key="7">
    <source>
        <dbReference type="EMBL" id="PON68445.1"/>
    </source>
</evidence>
<keyword evidence="3" id="KW-0238">DNA-binding</keyword>
<proteinExistence type="predicted"/>
<gene>
    <name evidence="7" type="ORF">PanWU01x14_095970</name>
</gene>
<dbReference type="GO" id="GO:0005634">
    <property type="term" value="C:nucleus"/>
    <property type="evidence" value="ECO:0007669"/>
    <property type="project" value="UniProtKB-SubCell"/>
</dbReference>
<evidence type="ECO:0000256" key="4">
    <source>
        <dbReference type="ARBA" id="ARBA00023163"/>
    </source>
</evidence>
<dbReference type="SMART" id="SM01019">
    <property type="entry name" value="B3"/>
    <property type="match status" value="1"/>
</dbReference>
<protein>
    <submittedName>
        <fullName evidence="7">B3 DNA binding domain containing protein</fullName>
    </submittedName>
</protein>
<dbReference type="InterPro" id="IPR003340">
    <property type="entry name" value="B3_DNA-bd"/>
</dbReference>
<keyword evidence="5" id="KW-0539">Nucleus</keyword>
<dbReference type="Proteomes" id="UP000237105">
    <property type="component" value="Unassembled WGS sequence"/>
</dbReference>
<evidence type="ECO:0000259" key="6">
    <source>
        <dbReference type="SMART" id="SM01019"/>
    </source>
</evidence>
<evidence type="ECO:0000256" key="2">
    <source>
        <dbReference type="ARBA" id="ARBA00023015"/>
    </source>
</evidence>
<dbReference type="PANTHER" id="PTHR31391:SF99">
    <property type="entry name" value="B3 DOMAIN-CONTAINING PROTEIN OS06G0194400"/>
    <property type="match status" value="1"/>
</dbReference>
<dbReference type="InterPro" id="IPR015300">
    <property type="entry name" value="DNA-bd_pseudobarrel_sf"/>
</dbReference>
<dbReference type="AlphaFoldDB" id="A0A2P5D588"/>
<keyword evidence="4" id="KW-0804">Transcription</keyword>
<dbReference type="STRING" id="3476.A0A2P5D588"/>
<name>A0A2P5D588_PARAD</name>
<accession>A0A2P5D588</accession>
<sequence length="116" mass="12938">MLQSELEIDSSSFVNPMLQSHGLPVQFCKSHIPHEDETINSIDENGDDFPTKYLADKTGLSGGGFSIDHQLVDGGALVFHLVKPTEFKEYKNARKRPLMRVGEQESPFLGSFSKLQ</sequence>
<organism evidence="7 8">
    <name type="scientific">Parasponia andersonii</name>
    <name type="common">Sponia andersonii</name>
    <dbReference type="NCBI Taxonomy" id="3476"/>
    <lineage>
        <taxon>Eukaryota</taxon>
        <taxon>Viridiplantae</taxon>
        <taxon>Streptophyta</taxon>
        <taxon>Embryophyta</taxon>
        <taxon>Tracheophyta</taxon>
        <taxon>Spermatophyta</taxon>
        <taxon>Magnoliopsida</taxon>
        <taxon>eudicotyledons</taxon>
        <taxon>Gunneridae</taxon>
        <taxon>Pentapetalae</taxon>
        <taxon>rosids</taxon>
        <taxon>fabids</taxon>
        <taxon>Rosales</taxon>
        <taxon>Cannabaceae</taxon>
        <taxon>Parasponia</taxon>
    </lineage>
</organism>
<keyword evidence="2" id="KW-0805">Transcription regulation</keyword>
<reference evidence="8" key="1">
    <citation type="submission" date="2016-06" db="EMBL/GenBank/DDBJ databases">
        <title>Parallel loss of symbiosis genes in relatives of nitrogen-fixing non-legume Parasponia.</title>
        <authorList>
            <person name="Van Velzen R."/>
            <person name="Holmer R."/>
            <person name="Bu F."/>
            <person name="Rutten L."/>
            <person name="Van Zeijl A."/>
            <person name="Liu W."/>
            <person name="Santuari L."/>
            <person name="Cao Q."/>
            <person name="Sharma T."/>
            <person name="Shen D."/>
            <person name="Roswanjaya Y."/>
            <person name="Wardhani T."/>
            <person name="Kalhor M.S."/>
            <person name="Jansen J."/>
            <person name="Van den Hoogen J."/>
            <person name="Gungor B."/>
            <person name="Hartog M."/>
            <person name="Hontelez J."/>
            <person name="Verver J."/>
            <person name="Yang W.-C."/>
            <person name="Schijlen E."/>
            <person name="Repin R."/>
            <person name="Schilthuizen M."/>
            <person name="Schranz E."/>
            <person name="Heidstra R."/>
            <person name="Miyata K."/>
            <person name="Fedorova E."/>
            <person name="Kohlen W."/>
            <person name="Bisseling T."/>
            <person name="Smit S."/>
            <person name="Geurts R."/>
        </authorList>
    </citation>
    <scope>NUCLEOTIDE SEQUENCE [LARGE SCALE GENOMIC DNA]</scope>
    <source>
        <strain evidence="8">cv. WU1-14</strain>
    </source>
</reference>
<dbReference type="SUPFAM" id="SSF101936">
    <property type="entry name" value="DNA-binding pseudobarrel domain"/>
    <property type="match status" value="1"/>
</dbReference>
<dbReference type="PANTHER" id="PTHR31391">
    <property type="entry name" value="B3 DOMAIN-CONTAINING PROTEIN OS11G0197600-RELATED"/>
    <property type="match status" value="1"/>
</dbReference>
<dbReference type="EMBL" id="JXTB01000063">
    <property type="protein sequence ID" value="PON68445.1"/>
    <property type="molecule type" value="Genomic_DNA"/>
</dbReference>
<dbReference type="OrthoDB" id="1909330at2759"/>
<evidence type="ECO:0000256" key="3">
    <source>
        <dbReference type="ARBA" id="ARBA00023125"/>
    </source>
</evidence>
<feature type="domain" description="TF-B3" evidence="6">
    <location>
        <begin position="13"/>
        <end position="89"/>
    </location>
</feature>
<comment type="caution">
    <text evidence="7">The sequence shown here is derived from an EMBL/GenBank/DDBJ whole genome shotgun (WGS) entry which is preliminary data.</text>
</comment>
<evidence type="ECO:0000313" key="8">
    <source>
        <dbReference type="Proteomes" id="UP000237105"/>
    </source>
</evidence>
<dbReference type="Gene3D" id="2.40.330.10">
    <property type="entry name" value="DNA-binding pseudobarrel domain"/>
    <property type="match status" value="1"/>
</dbReference>